<dbReference type="InterPro" id="IPR002083">
    <property type="entry name" value="MATH/TRAF_dom"/>
</dbReference>
<accession>A0A163KP19</accession>
<dbReference type="GO" id="GO:0031647">
    <property type="term" value="P:regulation of protein stability"/>
    <property type="evidence" value="ECO:0007669"/>
    <property type="project" value="TreeGrafter"/>
</dbReference>
<organism evidence="4">
    <name type="scientific">Absidia glauca</name>
    <name type="common">Pin mould</name>
    <dbReference type="NCBI Taxonomy" id="4829"/>
    <lineage>
        <taxon>Eukaryota</taxon>
        <taxon>Fungi</taxon>
        <taxon>Fungi incertae sedis</taxon>
        <taxon>Mucoromycota</taxon>
        <taxon>Mucoromycotina</taxon>
        <taxon>Mucoromycetes</taxon>
        <taxon>Mucorales</taxon>
        <taxon>Cunninghamellaceae</taxon>
        <taxon>Absidia</taxon>
    </lineage>
</organism>
<dbReference type="PROSITE" id="PS50144">
    <property type="entry name" value="MATH"/>
    <property type="match status" value="1"/>
</dbReference>
<dbReference type="InterPro" id="IPR018200">
    <property type="entry name" value="USP_CS"/>
</dbReference>
<dbReference type="InterPro" id="IPR001394">
    <property type="entry name" value="Peptidase_C19_UCH"/>
</dbReference>
<dbReference type="AlphaFoldDB" id="A0A163KP19"/>
<feature type="domain" description="USP" evidence="3">
    <location>
        <begin position="200"/>
        <end position="492"/>
    </location>
</feature>
<dbReference type="SMART" id="SM00061">
    <property type="entry name" value="MATH"/>
    <property type="match status" value="1"/>
</dbReference>
<comment type="catalytic activity">
    <reaction evidence="1">
        <text>Thiol-dependent hydrolysis of ester, thioester, amide, peptide and isopeptide bonds formed by the C-terminal Gly of ubiquitin (a 76-residue protein attached to proteins as an intracellular targeting signal).</text>
        <dbReference type="EC" id="3.4.19.12"/>
    </reaction>
</comment>
<dbReference type="GO" id="GO:0016579">
    <property type="term" value="P:protein deubiquitination"/>
    <property type="evidence" value="ECO:0007669"/>
    <property type="project" value="InterPro"/>
</dbReference>
<dbReference type="Pfam" id="PF00443">
    <property type="entry name" value="UCH"/>
    <property type="match status" value="2"/>
</dbReference>
<dbReference type="STRING" id="4829.A0A163KP19"/>
<dbReference type="PROSITE" id="PS00973">
    <property type="entry name" value="USP_2"/>
    <property type="match status" value="1"/>
</dbReference>
<dbReference type="InParanoid" id="A0A163KP19"/>
<dbReference type="Pfam" id="PF22486">
    <property type="entry name" value="MATH_2"/>
    <property type="match status" value="1"/>
</dbReference>
<evidence type="ECO:0000313" key="5">
    <source>
        <dbReference type="Proteomes" id="UP000078561"/>
    </source>
</evidence>
<dbReference type="EC" id="3.4.19.12" evidence="1"/>
<evidence type="ECO:0000259" key="2">
    <source>
        <dbReference type="PROSITE" id="PS50144"/>
    </source>
</evidence>
<evidence type="ECO:0000259" key="3">
    <source>
        <dbReference type="PROSITE" id="PS50235"/>
    </source>
</evidence>
<dbReference type="EMBL" id="LT555165">
    <property type="protein sequence ID" value="SAM09673.1"/>
    <property type="molecule type" value="Genomic_DNA"/>
</dbReference>
<gene>
    <name evidence="4" type="primary">ABSGL_15374.1 scaffold 16614</name>
</gene>
<name>A0A163KP19_ABSGL</name>
<dbReference type="Gene3D" id="2.60.210.10">
    <property type="entry name" value="Apoptosis, Tumor Necrosis Factor Receptor Associated Protein 2, Chain A"/>
    <property type="match status" value="1"/>
</dbReference>
<dbReference type="GO" id="GO:0006508">
    <property type="term" value="P:proteolysis"/>
    <property type="evidence" value="ECO:0007669"/>
    <property type="project" value="UniProtKB-KW"/>
</dbReference>
<dbReference type="PROSITE" id="PS00972">
    <property type="entry name" value="USP_1"/>
    <property type="match status" value="1"/>
</dbReference>
<dbReference type="PANTHER" id="PTHR24006">
    <property type="entry name" value="UBIQUITIN CARBOXYL-TERMINAL HYDROLASE"/>
    <property type="match status" value="1"/>
</dbReference>
<keyword evidence="1" id="KW-0378">Hydrolase</keyword>
<dbReference type="SUPFAM" id="SSF54001">
    <property type="entry name" value="Cysteine proteinases"/>
    <property type="match status" value="1"/>
</dbReference>
<dbReference type="GO" id="GO:0005634">
    <property type="term" value="C:nucleus"/>
    <property type="evidence" value="ECO:0007669"/>
    <property type="project" value="TreeGrafter"/>
</dbReference>
<dbReference type="GO" id="GO:0004843">
    <property type="term" value="F:cysteine-type deubiquitinase activity"/>
    <property type="evidence" value="ECO:0007669"/>
    <property type="project" value="UniProtKB-UniRule"/>
</dbReference>
<dbReference type="PANTHER" id="PTHR24006:SF644">
    <property type="entry name" value="UBIQUITIN CARBOXYL-TERMINAL HYDROLASE 7"/>
    <property type="match status" value="1"/>
</dbReference>
<evidence type="ECO:0000256" key="1">
    <source>
        <dbReference type="RuleBase" id="RU366025"/>
    </source>
</evidence>
<dbReference type="InterPro" id="IPR008974">
    <property type="entry name" value="TRAF-like"/>
</dbReference>
<dbReference type="PROSITE" id="PS50235">
    <property type="entry name" value="USP_3"/>
    <property type="match status" value="1"/>
</dbReference>
<reference evidence="4" key="1">
    <citation type="submission" date="2016-04" db="EMBL/GenBank/DDBJ databases">
        <authorList>
            <person name="Evans L.H."/>
            <person name="Alamgir A."/>
            <person name="Owens N."/>
            <person name="Weber N.D."/>
            <person name="Virtaneva K."/>
            <person name="Barbian K."/>
            <person name="Babar A."/>
            <person name="Rosenke K."/>
        </authorList>
    </citation>
    <scope>NUCLEOTIDE SEQUENCE [LARGE SCALE GENOMIC DNA]</scope>
    <source>
        <strain evidence="4">CBS 101.48</strain>
    </source>
</reference>
<feature type="domain" description="MATH" evidence="2">
    <location>
        <begin position="46"/>
        <end position="174"/>
    </location>
</feature>
<keyword evidence="1" id="KW-0788">Thiol protease</keyword>
<dbReference type="InterPro" id="IPR028889">
    <property type="entry name" value="USP"/>
</dbReference>
<dbReference type="SUPFAM" id="SSF49599">
    <property type="entry name" value="TRAF domain-like"/>
    <property type="match status" value="1"/>
</dbReference>
<dbReference type="Proteomes" id="UP000078561">
    <property type="component" value="Unassembled WGS sequence"/>
</dbReference>
<keyword evidence="1" id="KW-0833">Ubl conjugation pathway</keyword>
<keyword evidence="1" id="KW-0645">Protease</keyword>
<dbReference type="InterPro" id="IPR050164">
    <property type="entry name" value="Peptidase_C19"/>
</dbReference>
<dbReference type="OMA" id="TCHAQAM"/>
<protein>
    <recommendedName>
        <fullName evidence="1">Ubiquitin carboxyl-terminal hydrolase</fullName>
        <ecNumber evidence="1">3.4.19.12</ecNumber>
    </recommendedName>
</protein>
<dbReference type="GO" id="GO:0005829">
    <property type="term" value="C:cytosol"/>
    <property type="evidence" value="ECO:0007669"/>
    <property type="project" value="TreeGrafter"/>
</dbReference>
<sequence>MPNDTLTVDSLPAPLPDKTPSCSVFDDKAIIPHILPELQDLEILDIGSSHWHIKDWKQLDNKCHGPILKVGQHAWRILLYPRGNGTRDTVSIYLEALQDNIPPTWYVCAQFGLVISNPEDPTIYHASHAHHRFSTDEVDWGFTRFYDIKDLDKSNQQKKGPFLVNQQTVLSVYIRVVKDNTGVLWHNLINYDSKKETGYVGIKNQGATCYMNSLLQSLYCTNLFRKAVYQIPTVYEDPTKSVALALQRLFYQLQYATDSDTSSGGTIKQLFVGKMKSYIKCIDVDYESSRVEDFYDIQLNVMGCKDVLDSFHDYIREETMDGENKYMAEGHGLQNALKGVIFESFPPVLHLQLKRFEYNAEEDSMVKINDRYQYPEELCLDAFCTDRGQSYTYVLHSVLVHSGDFDGGHYFTLIKPSKDGKWLRFDDDHVTPVSHKEVFEDNFGDEPSRVRSTSPTLVPKSTAALDRQRLRDNSLRSIKRFTNAYMLVYIQKSKLDHILAPLSEEDIPVHLRK</sequence>
<dbReference type="OrthoDB" id="289038at2759"/>
<dbReference type="InterPro" id="IPR038765">
    <property type="entry name" value="Papain-like_cys_pep_sf"/>
</dbReference>
<keyword evidence="5" id="KW-1185">Reference proteome</keyword>
<evidence type="ECO:0000313" key="4">
    <source>
        <dbReference type="EMBL" id="SAM09673.1"/>
    </source>
</evidence>
<dbReference type="Gene3D" id="3.90.70.10">
    <property type="entry name" value="Cysteine proteinases"/>
    <property type="match status" value="1"/>
</dbReference>
<proteinExistence type="inferred from homology"/>
<comment type="similarity">
    <text evidence="1">Belongs to the peptidase C19 family.</text>
</comment>